<evidence type="ECO:0000313" key="2">
    <source>
        <dbReference type="Proteomes" id="UP000280188"/>
    </source>
</evidence>
<dbReference type="Proteomes" id="UP000280188">
    <property type="component" value="Chromosome"/>
</dbReference>
<organism evidence="1 2">
    <name type="scientific">Acidithiobacillus ferridurans</name>
    <dbReference type="NCBI Taxonomy" id="1232575"/>
    <lineage>
        <taxon>Bacteria</taxon>
        <taxon>Pseudomonadati</taxon>
        <taxon>Pseudomonadota</taxon>
        <taxon>Acidithiobacillia</taxon>
        <taxon>Acidithiobacillales</taxon>
        <taxon>Acidithiobacillaceae</taxon>
        <taxon>Acidithiobacillus</taxon>
    </lineage>
</organism>
<sequence length="60" mass="6937">MNFLTFRSYANPAVLSESYVCFQILRPLVPHVPSYCIHSRSFDHRRSPDPFRAAMAAAFF</sequence>
<accession>A0A2Z6IMB0</accession>
<protein>
    <submittedName>
        <fullName evidence="1">Uncharacterized protein</fullName>
    </submittedName>
</protein>
<name>A0A2Z6IMB0_ACIFI</name>
<keyword evidence="2" id="KW-1185">Reference proteome</keyword>
<evidence type="ECO:0000313" key="1">
    <source>
        <dbReference type="EMBL" id="BBF65857.1"/>
    </source>
</evidence>
<dbReference type="AlphaFoldDB" id="A0A2Z6IMB0"/>
<dbReference type="EMBL" id="AP018795">
    <property type="protein sequence ID" value="BBF65857.1"/>
    <property type="molecule type" value="Genomic_DNA"/>
</dbReference>
<reference evidence="1 2" key="1">
    <citation type="journal article" date="2018" name="Microbiol. Resour. Announc.">
        <title>Complete Genome Sequence of Acidithiobacillus ferridurans JCM 18981.</title>
        <authorList>
            <person name="Miyauchi T."/>
            <person name="Kouzuma A."/>
            <person name="Abe T."/>
            <person name="Watanabe K."/>
        </authorList>
    </citation>
    <scope>NUCLEOTIDE SEQUENCE [LARGE SCALE GENOMIC DNA]</scope>
    <source>
        <strain evidence="2">ATCC 33020 / DSM 29468 / JCM 18981 / 11Fe</strain>
    </source>
</reference>
<proteinExistence type="predicted"/>
<dbReference type="KEGG" id="afj:AFERRID_20750"/>
<gene>
    <name evidence="1" type="ORF">AFERRID_20750</name>
</gene>